<dbReference type="EMBL" id="PFLK01000099">
    <property type="protein sequence ID" value="PIY74219.1"/>
    <property type="molecule type" value="Genomic_DNA"/>
</dbReference>
<dbReference type="PANTHER" id="PTHR34387">
    <property type="entry name" value="SLR1258 PROTEIN"/>
    <property type="match status" value="1"/>
</dbReference>
<gene>
    <name evidence="1" type="ORF">COY85_03925</name>
</gene>
<evidence type="ECO:0008006" key="3">
    <source>
        <dbReference type="Google" id="ProtNLM"/>
    </source>
</evidence>
<dbReference type="Gene3D" id="3.30.110.170">
    <property type="entry name" value="Protein of unknown function (DUF541), domain 1"/>
    <property type="match status" value="1"/>
</dbReference>
<dbReference type="Pfam" id="PF04402">
    <property type="entry name" value="SIMPL"/>
    <property type="match status" value="1"/>
</dbReference>
<evidence type="ECO:0000313" key="1">
    <source>
        <dbReference type="EMBL" id="PIY74219.1"/>
    </source>
</evidence>
<dbReference type="Proteomes" id="UP000229481">
    <property type="component" value="Unassembled WGS sequence"/>
</dbReference>
<dbReference type="AlphaFoldDB" id="A0A2M7QPH5"/>
<dbReference type="GO" id="GO:0006974">
    <property type="term" value="P:DNA damage response"/>
    <property type="evidence" value="ECO:0007669"/>
    <property type="project" value="TreeGrafter"/>
</dbReference>
<sequence length="93" mass="10154">GSLSFTFDDPEKLNQEARTKAIANAKEKADALSNVLDVKLIRIINFTESSYVPPIPYYSERSLGMGGGETATPDIQTGQNEVSSNVTIVYEIQ</sequence>
<dbReference type="InterPro" id="IPR007497">
    <property type="entry name" value="SIMPL/DUF541"/>
</dbReference>
<dbReference type="InterPro" id="IPR052022">
    <property type="entry name" value="26kDa_periplasmic_antigen"/>
</dbReference>
<accession>A0A2M7QPH5</accession>
<dbReference type="PANTHER" id="PTHR34387:SF1">
    <property type="entry name" value="PERIPLASMIC IMMUNOGENIC PROTEIN"/>
    <property type="match status" value="1"/>
</dbReference>
<comment type="caution">
    <text evidence="1">The sequence shown here is derived from an EMBL/GenBank/DDBJ whole genome shotgun (WGS) entry which is preliminary data.</text>
</comment>
<name>A0A2M7QPH5_9BACT</name>
<reference evidence="2" key="1">
    <citation type="submission" date="2017-09" db="EMBL/GenBank/DDBJ databases">
        <title>Depth-based differentiation of microbial function through sediment-hosted aquifers and enrichment of novel symbionts in the deep terrestrial subsurface.</title>
        <authorList>
            <person name="Probst A.J."/>
            <person name="Ladd B."/>
            <person name="Jarett J.K."/>
            <person name="Geller-Mcgrath D.E."/>
            <person name="Sieber C.M.K."/>
            <person name="Emerson J.B."/>
            <person name="Anantharaman K."/>
            <person name="Thomas B.C."/>
            <person name="Malmstrom R."/>
            <person name="Stieglmeier M."/>
            <person name="Klingl A."/>
            <person name="Woyke T."/>
            <person name="Ryan C.M."/>
            <person name="Banfield J.F."/>
        </authorList>
    </citation>
    <scope>NUCLEOTIDE SEQUENCE [LARGE SCALE GENOMIC DNA]</scope>
</reference>
<evidence type="ECO:0000313" key="2">
    <source>
        <dbReference type="Proteomes" id="UP000229481"/>
    </source>
</evidence>
<feature type="non-terminal residue" evidence="1">
    <location>
        <position position="1"/>
    </location>
</feature>
<organism evidence="1 2">
    <name type="scientific">Candidatus Portnoybacteria bacterium CG_4_10_14_0_8_um_filter_40_50</name>
    <dbReference type="NCBI Taxonomy" id="1974800"/>
    <lineage>
        <taxon>Bacteria</taxon>
        <taxon>Candidatus Portnoyibacteriota</taxon>
    </lineage>
</organism>
<protein>
    <recommendedName>
        <fullName evidence="3">SIMPL domain-containing protein</fullName>
    </recommendedName>
</protein>
<proteinExistence type="predicted"/>